<dbReference type="GO" id="GO:0005742">
    <property type="term" value="C:mitochondrial outer membrane translocase complex"/>
    <property type="evidence" value="ECO:0007669"/>
    <property type="project" value="InterPro"/>
</dbReference>
<evidence type="ECO:0008006" key="3">
    <source>
        <dbReference type="Google" id="ProtNLM"/>
    </source>
</evidence>
<dbReference type="OrthoDB" id="1912883at2759"/>
<sequence>MFLGGLPRRPDKAVAYSQLKQHLTILGVWIAAIRAAPFVLHILTKESGSMDLSLDD</sequence>
<dbReference type="InterPro" id="IPR034554">
    <property type="entry name" value="TOM6_plants"/>
</dbReference>
<protein>
    <recommendedName>
        <fullName evidence="3">Mitochondrial import receptor subunit TOM6 homolog</fullName>
    </recommendedName>
</protein>
<name>A0A2R6XHK3_MARPO</name>
<keyword evidence="2" id="KW-1185">Reference proteome</keyword>
<dbReference type="PANTHER" id="PTHR35999:SF1">
    <property type="entry name" value="MITOCHONDRIAL IMPORT RECEPTOR SUBUNIT TOM6 HOMOLOG"/>
    <property type="match status" value="1"/>
</dbReference>
<reference evidence="2" key="1">
    <citation type="journal article" date="2017" name="Cell">
        <title>Insights into land plant evolution garnered from the Marchantia polymorpha genome.</title>
        <authorList>
            <person name="Bowman J.L."/>
            <person name="Kohchi T."/>
            <person name="Yamato K.T."/>
            <person name="Jenkins J."/>
            <person name="Shu S."/>
            <person name="Ishizaki K."/>
            <person name="Yamaoka S."/>
            <person name="Nishihama R."/>
            <person name="Nakamura Y."/>
            <person name="Berger F."/>
            <person name="Adam C."/>
            <person name="Aki S.S."/>
            <person name="Althoff F."/>
            <person name="Araki T."/>
            <person name="Arteaga-Vazquez M.A."/>
            <person name="Balasubrmanian S."/>
            <person name="Barry K."/>
            <person name="Bauer D."/>
            <person name="Boehm C.R."/>
            <person name="Briginshaw L."/>
            <person name="Caballero-Perez J."/>
            <person name="Catarino B."/>
            <person name="Chen F."/>
            <person name="Chiyoda S."/>
            <person name="Chovatia M."/>
            <person name="Davies K.M."/>
            <person name="Delmans M."/>
            <person name="Demura T."/>
            <person name="Dierschke T."/>
            <person name="Dolan L."/>
            <person name="Dorantes-Acosta A.E."/>
            <person name="Eklund D.M."/>
            <person name="Florent S.N."/>
            <person name="Flores-Sandoval E."/>
            <person name="Fujiyama A."/>
            <person name="Fukuzawa H."/>
            <person name="Galik B."/>
            <person name="Grimanelli D."/>
            <person name="Grimwood J."/>
            <person name="Grossniklaus U."/>
            <person name="Hamada T."/>
            <person name="Haseloff J."/>
            <person name="Hetherington A.J."/>
            <person name="Higo A."/>
            <person name="Hirakawa Y."/>
            <person name="Hundley H.N."/>
            <person name="Ikeda Y."/>
            <person name="Inoue K."/>
            <person name="Inoue S.I."/>
            <person name="Ishida S."/>
            <person name="Jia Q."/>
            <person name="Kakita M."/>
            <person name="Kanazawa T."/>
            <person name="Kawai Y."/>
            <person name="Kawashima T."/>
            <person name="Kennedy M."/>
            <person name="Kinose K."/>
            <person name="Kinoshita T."/>
            <person name="Kohara Y."/>
            <person name="Koide E."/>
            <person name="Komatsu K."/>
            <person name="Kopischke S."/>
            <person name="Kubo M."/>
            <person name="Kyozuka J."/>
            <person name="Lagercrantz U."/>
            <person name="Lin S.S."/>
            <person name="Lindquist E."/>
            <person name="Lipzen A.M."/>
            <person name="Lu C.W."/>
            <person name="De Luna E."/>
            <person name="Martienssen R.A."/>
            <person name="Minamino N."/>
            <person name="Mizutani M."/>
            <person name="Mizutani M."/>
            <person name="Mochizuki N."/>
            <person name="Monte I."/>
            <person name="Mosher R."/>
            <person name="Nagasaki H."/>
            <person name="Nakagami H."/>
            <person name="Naramoto S."/>
            <person name="Nishitani K."/>
            <person name="Ohtani M."/>
            <person name="Okamoto T."/>
            <person name="Okumura M."/>
            <person name="Phillips J."/>
            <person name="Pollak B."/>
            <person name="Reinders A."/>
            <person name="Rovekamp M."/>
            <person name="Sano R."/>
            <person name="Sawa S."/>
            <person name="Schmid M.W."/>
            <person name="Shirakawa M."/>
            <person name="Solano R."/>
            <person name="Spunde A."/>
            <person name="Suetsugu N."/>
            <person name="Sugano S."/>
            <person name="Sugiyama A."/>
            <person name="Sun R."/>
            <person name="Suzuki Y."/>
            <person name="Takenaka M."/>
            <person name="Takezawa D."/>
            <person name="Tomogane H."/>
            <person name="Tsuzuki M."/>
            <person name="Ueda T."/>
            <person name="Umeda M."/>
            <person name="Ward J.M."/>
            <person name="Watanabe Y."/>
            <person name="Yazaki K."/>
            <person name="Yokoyama R."/>
            <person name="Yoshitake Y."/>
            <person name="Yotsui I."/>
            <person name="Zachgo S."/>
            <person name="Schmutz J."/>
        </authorList>
    </citation>
    <scope>NUCLEOTIDE SEQUENCE [LARGE SCALE GENOMIC DNA]</scope>
    <source>
        <strain evidence="2">Tak-1</strain>
    </source>
</reference>
<gene>
    <name evidence="1" type="ORF">MARPO_0014s0113</name>
</gene>
<dbReference type="Proteomes" id="UP000244005">
    <property type="component" value="Unassembled WGS sequence"/>
</dbReference>
<evidence type="ECO:0000313" key="2">
    <source>
        <dbReference type="Proteomes" id="UP000244005"/>
    </source>
</evidence>
<evidence type="ECO:0000313" key="1">
    <source>
        <dbReference type="EMBL" id="PTQ45586.1"/>
    </source>
</evidence>
<dbReference type="PANTHER" id="PTHR35999">
    <property type="entry name" value="MITOCHONDRIAL IMPORT RECEPTOR SUBUNIT TOM6 HOMOLOG"/>
    <property type="match status" value="1"/>
</dbReference>
<accession>A0A2R6XHK3</accession>
<dbReference type="OMA" id="VMASCIV"/>
<organism evidence="1 2">
    <name type="scientific">Marchantia polymorpha</name>
    <name type="common">Common liverwort</name>
    <name type="synonym">Marchantia aquatica</name>
    <dbReference type="NCBI Taxonomy" id="3197"/>
    <lineage>
        <taxon>Eukaryota</taxon>
        <taxon>Viridiplantae</taxon>
        <taxon>Streptophyta</taxon>
        <taxon>Embryophyta</taxon>
        <taxon>Marchantiophyta</taxon>
        <taxon>Marchantiopsida</taxon>
        <taxon>Marchantiidae</taxon>
        <taxon>Marchantiales</taxon>
        <taxon>Marchantiaceae</taxon>
        <taxon>Marchantia</taxon>
    </lineage>
</organism>
<dbReference type="EMBL" id="KZ772686">
    <property type="protein sequence ID" value="PTQ45586.1"/>
    <property type="molecule type" value="Genomic_DNA"/>
</dbReference>
<dbReference type="Gramene" id="Mp1g11140.1">
    <property type="protein sequence ID" value="Mp1g11140.1.cds1"/>
    <property type="gene ID" value="Mp1g11140"/>
</dbReference>
<dbReference type="AlphaFoldDB" id="A0A2R6XHK3"/>
<proteinExistence type="predicted"/>